<comment type="function">
    <text evidence="1">Needed for flagellar regrowth and assembly.</text>
</comment>
<dbReference type="GO" id="GO:0015031">
    <property type="term" value="P:protein transport"/>
    <property type="evidence" value="ECO:0007669"/>
    <property type="project" value="UniProtKB-KW"/>
</dbReference>
<evidence type="ECO:0000313" key="10">
    <source>
        <dbReference type="Proteomes" id="UP001139721"/>
    </source>
</evidence>
<evidence type="ECO:0000256" key="7">
    <source>
        <dbReference type="ARBA" id="ARBA00023225"/>
    </source>
</evidence>
<dbReference type="InterPro" id="IPR018035">
    <property type="entry name" value="Flagellar_FliH/T3SS_HrpE"/>
</dbReference>
<keyword evidence="10" id="KW-1185">Reference proteome</keyword>
<evidence type="ECO:0000259" key="8">
    <source>
        <dbReference type="Pfam" id="PF02108"/>
    </source>
</evidence>
<keyword evidence="5" id="KW-1005">Bacterial flagellum biogenesis</keyword>
<keyword evidence="6" id="KW-0653">Protein transport</keyword>
<dbReference type="EMBL" id="JAJKBJ010000001">
    <property type="protein sequence ID" value="MCL9682634.1"/>
    <property type="molecule type" value="Genomic_DNA"/>
</dbReference>
<dbReference type="PANTHER" id="PTHR34982">
    <property type="entry name" value="YOP PROTEINS TRANSLOCATION PROTEIN L"/>
    <property type="match status" value="1"/>
</dbReference>
<name>A0A9X2CXP5_9GAMM</name>
<sequence>MAKLFKNAVISPEVTYLTAHESVLNLNQDPVLDSTQPSINEEQLKAMQNEAYQQGYISGKEAGKTLIEEQITLLKKQLEAALLAIPQAIAQNRLELSNEIANIVLHITQQFFLEKESNPKALKLQINQLLKQLNNKQSIELYLHPKEIDILQKGLVQLDANHLNGLKIKSNDSLILGGYVIKTEHGMFDASIEKQIDRLKDLLLQLRKRGLHAPLD</sequence>
<dbReference type="AlphaFoldDB" id="A0A9X2CXP5"/>
<accession>A0A9X2CXP5</accession>
<dbReference type="InterPro" id="IPR051472">
    <property type="entry name" value="T3SS_Stator/FliH"/>
</dbReference>
<evidence type="ECO:0000256" key="6">
    <source>
        <dbReference type="ARBA" id="ARBA00022927"/>
    </source>
</evidence>
<evidence type="ECO:0000256" key="1">
    <source>
        <dbReference type="ARBA" id="ARBA00003041"/>
    </source>
</evidence>
<dbReference type="PANTHER" id="PTHR34982:SF1">
    <property type="entry name" value="FLAGELLAR ASSEMBLY PROTEIN FLIH"/>
    <property type="match status" value="1"/>
</dbReference>
<dbReference type="RefSeq" id="WP_250421429.1">
    <property type="nucleotide sequence ID" value="NZ_JAJKBJ010000001.1"/>
</dbReference>
<evidence type="ECO:0000256" key="2">
    <source>
        <dbReference type="ARBA" id="ARBA00006602"/>
    </source>
</evidence>
<gene>
    <name evidence="9" type="ORF">LOX96_00855</name>
</gene>
<evidence type="ECO:0000256" key="5">
    <source>
        <dbReference type="ARBA" id="ARBA00022795"/>
    </source>
</evidence>
<dbReference type="GO" id="GO:0005829">
    <property type="term" value="C:cytosol"/>
    <property type="evidence" value="ECO:0007669"/>
    <property type="project" value="TreeGrafter"/>
</dbReference>
<dbReference type="Proteomes" id="UP001139721">
    <property type="component" value="Unassembled WGS sequence"/>
</dbReference>
<comment type="caution">
    <text evidence="9">The sequence shown here is derived from an EMBL/GenBank/DDBJ whole genome shotgun (WGS) entry which is preliminary data.</text>
</comment>
<feature type="domain" description="Flagellar assembly protein FliH/Type III secretion system HrpE" evidence="8">
    <location>
        <begin position="75"/>
        <end position="199"/>
    </location>
</feature>
<keyword evidence="4" id="KW-0813">Transport</keyword>
<evidence type="ECO:0000256" key="4">
    <source>
        <dbReference type="ARBA" id="ARBA00022448"/>
    </source>
</evidence>
<keyword evidence="7" id="KW-1006">Bacterial flagellum protein export</keyword>
<comment type="similarity">
    <text evidence="2">Belongs to the FliH family.</text>
</comment>
<dbReference type="Pfam" id="PF02108">
    <property type="entry name" value="FliH"/>
    <property type="match status" value="1"/>
</dbReference>
<proteinExistence type="inferred from homology"/>
<protein>
    <recommendedName>
        <fullName evidence="3">Flagellar assembly protein FliH</fullName>
    </recommendedName>
</protein>
<organism evidence="9 10">
    <name type="scientific">Legionella maioricensis</name>
    <dbReference type="NCBI Taxonomy" id="2896528"/>
    <lineage>
        <taxon>Bacteria</taxon>
        <taxon>Pseudomonadati</taxon>
        <taxon>Pseudomonadota</taxon>
        <taxon>Gammaproteobacteria</taxon>
        <taxon>Legionellales</taxon>
        <taxon>Legionellaceae</taxon>
        <taxon>Legionella</taxon>
    </lineage>
</organism>
<dbReference type="GO" id="GO:0044781">
    <property type="term" value="P:bacterial-type flagellum organization"/>
    <property type="evidence" value="ECO:0007669"/>
    <property type="project" value="UniProtKB-KW"/>
</dbReference>
<reference evidence="9" key="1">
    <citation type="submission" date="2021-11" db="EMBL/GenBank/DDBJ databases">
        <title>Legionella maioricencis sp. nov., a new species isolated from hot water samples in Mallorca.</title>
        <authorList>
            <person name="Crespi S."/>
            <person name="Drasar V."/>
            <person name="Salva-Serra F."/>
            <person name="Jaen-Luchoro D."/>
            <person name="Pineiro-Iglesias B."/>
            <person name="Aliaga F."/>
            <person name="Fernandez-Juarez V."/>
            <person name="Coll G."/>
            <person name="Moore E.R.B."/>
            <person name="Bennasar-Figueras A."/>
        </authorList>
    </citation>
    <scope>NUCLEOTIDE SEQUENCE</scope>
    <source>
        <strain evidence="9">HCPI-6</strain>
    </source>
</reference>
<evidence type="ECO:0000313" key="9">
    <source>
        <dbReference type="EMBL" id="MCL9682634.1"/>
    </source>
</evidence>
<evidence type="ECO:0000256" key="3">
    <source>
        <dbReference type="ARBA" id="ARBA00016507"/>
    </source>
</evidence>
<dbReference type="SUPFAM" id="SSF160527">
    <property type="entry name" value="V-type ATPase subunit E-like"/>
    <property type="match status" value="1"/>
</dbReference>